<dbReference type="Pfam" id="PF03702">
    <property type="entry name" value="AnmK"/>
    <property type="match status" value="1"/>
</dbReference>
<dbReference type="InterPro" id="IPR043129">
    <property type="entry name" value="ATPase_NBD"/>
</dbReference>
<dbReference type="AlphaFoldDB" id="F0NXL8"/>
<dbReference type="STRING" id="865938.Weevi_1304"/>
<dbReference type="GO" id="GO:0005524">
    <property type="term" value="F:ATP binding"/>
    <property type="evidence" value="ECO:0007669"/>
    <property type="project" value="InterPro"/>
</dbReference>
<name>F0NXL8_WEEVC</name>
<dbReference type="EMBL" id="CP002455">
    <property type="protein sequence ID" value="ADX68008.1"/>
    <property type="molecule type" value="Genomic_DNA"/>
</dbReference>
<protein>
    <recommendedName>
        <fullName evidence="3">Anhydro-N-acetylmuramic acid kinase</fullName>
    </recommendedName>
</protein>
<evidence type="ECO:0008006" key="3">
    <source>
        <dbReference type="Google" id="ProtNLM"/>
    </source>
</evidence>
<dbReference type="SUPFAM" id="SSF53067">
    <property type="entry name" value="Actin-like ATPase domain"/>
    <property type="match status" value="1"/>
</dbReference>
<dbReference type="KEGG" id="wvi:Weevi_1304"/>
<reference evidence="1 2" key="1">
    <citation type="journal article" date="2011" name="Stand. Genomic Sci.">
        <title>Complete genome sequence of Weeksella virosa type strain (9751).</title>
        <authorList>
            <person name="Lang E."/>
            <person name="Teshima H."/>
            <person name="Lucas S."/>
            <person name="Lapidus A."/>
            <person name="Hammon N."/>
            <person name="Deshpande S."/>
            <person name="Nolan M."/>
            <person name="Cheng J.F."/>
            <person name="Pitluck S."/>
            <person name="Liolios K."/>
            <person name="Pagani I."/>
            <person name="Mikhailova N."/>
            <person name="Ivanova N."/>
            <person name="Mavromatis K."/>
            <person name="Pati A."/>
            <person name="Tapia R."/>
            <person name="Han C."/>
            <person name="Goodwin L."/>
            <person name="Chen A."/>
            <person name="Palaniappan K."/>
            <person name="Land M."/>
            <person name="Hauser L."/>
            <person name="Chang Y.J."/>
            <person name="Jeffries C.D."/>
            <person name="Brambilla E.M."/>
            <person name="Kopitz M."/>
            <person name="Rohde M."/>
            <person name="Goker M."/>
            <person name="Tindall B.J."/>
            <person name="Detter J.C."/>
            <person name="Woyke T."/>
            <person name="Bristow J."/>
            <person name="Eisen J.A."/>
            <person name="Markowitz V."/>
            <person name="Hugenholtz P."/>
            <person name="Klenk H.P."/>
            <person name="Kyrpides N.C."/>
        </authorList>
    </citation>
    <scope>NUCLEOTIDE SEQUENCE [LARGE SCALE GENOMIC DNA]</scope>
    <source>
        <strain evidence="2">ATCC 43766 / DSM 16922 / JCM 21250 / NBRC 16016 / NCTC 11634 / CL345/78</strain>
    </source>
</reference>
<dbReference type="Proteomes" id="UP000008641">
    <property type="component" value="Chromosome"/>
</dbReference>
<evidence type="ECO:0000313" key="2">
    <source>
        <dbReference type="Proteomes" id="UP000008641"/>
    </source>
</evidence>
<dbReference type="NCBIfam" id="NF007144">
    <property type="entry name" value="PRK09585.2-3"/>
    <property type="match status" value="1"/>
</dbReference>
<keyword evidence="2" id="KW-1185">Reference proteome</keyword>
<dbReference type="InterPro" id="IPR005338">
    <property type="entry name" value="Anhydro_N_Ac-Mur_kinase"/>
</dbReference>
<dbReference type="PANTHER" id="PTHR30605:SF0">
    <property type="entry name" value="ANHYDRO-N-ACETYLMURAMIC ACID KINASE"/>
    <property type="match status" value="1"/>
</dbReference>
<dbReference type="GO" id="GO:0006040">
    <property type="term" value="P:amino sugar metabolic process"/>
    <property type="evidence" value="ECO:0007669"/>
    <property type="project" value="InterPro"/>
</dbReference>
<evidence type="ECO:0000313" key="1">
    <source>
        <dbReference type="EMBL" id="ADX68008.1"/>
    </source>
</evidence>
<dbReference type="Gene3D" id="3.30.420.40">
    <property type="match status" value="2"/>
</dbReference>
<dbReference type="PANTHER" id="PTHR30605">
    <property type="entry name" value="ANHYDRO-N-ACETYLMURAMIC ACID KINASE"/>
    <property type="match status" value="1"/>
</dbReference>
<reference evidence="2" key="2">
    <citation type="journal article" date="2011" name="Stand. Genomic Sci.">
        <title>Complete genome sequence of Weeksella virosa type strain (9751T).</title>
        <authorList>
            <person name="Lang E."/>
            <person name="Teshima H."/>
            <person name="Lucas S."/>
            <person name="Lapidus A."/>
            <person name="Hammon N."/>
            <person name="Deshpande S."/>
            <person name="Nolan M."/>
            <person name="Cheng J."/>
            <person name="Pitluck S."/>
            <person name="Liolios K."/>
            <person name="Pagani I."/>
            <person name="Mikhailova N."/>
            <person name="Ivanova N."/>
            <person name="Mavromatis K."/>
            <person name="Pati A."/>
            <person name="Tapia R."/>
            <person name="Han C."/>
            <person name="Goodwin L."/>
            <person name="Chen A."/>
            <person name="Palaniappan K."/>
            <person name="Land M."/>
            <person name="Hauser L."/>
            <person name="Chang Y."/>
            <person name="Jeffries C."/>
            <person name="Brambilla E."/>
            <person name="Kopitz M."/>
            <person name="Rohde M."/>
            <person name="Goker M."/>
            <person name="Tindall B."/>
            <person name="Detter J."/>
            <person name="Woyke T."/>
            <person name="Bristow J."/>
            <person name="Eisen J."/>
            <person name="Markowitz V."/>
            <person name="Hugenholtz P."/>
            <person name="Klenk H."/>
            <person name="Kyrpides N."/>
        </authorList>
    </citation>
    <scope>NUCLEOTIDE SEQUENCE [LARGE SCALE GENOMIC DNA]</scope>
    <source>
        <strain evidence="2">ATCC 43766 / DSM 16922 / JCM 21250 / NBRC 16016 / NCTC 11634 / CL345/78</strain>
    </source>
</reference>
<dbReference type="eggNOG" id="COG2377">
    <property type="taxonomic scope" value="Bacteria"/>
</dbReference>
<gene>
    <name evidence="1" type="ordered locus">Weevi_1304</name>
</gene>
<dbReference type="HOGENOM" id="CLU_038782_2_0_10"/>
<sequence>MKKKVFGIGLMSGTSLDGLDVCYVRFDDYKTFEILYAQTILYEQEMQEQLKKCKNFSAEDLQAFDVVYGYFLGNKIKEFIQFHAIEELDFVASHGHTVFHQPNRNFTLQIGHGASIKSFLDCPVVCDFRSQDVILGGQGAPLVPFGDMNLFSEYDACLNLGGFSNISFQKNQQRVAFDISPFNTVLNYFAQQLNYNFDENGRLASTGKIEPSMLSELNQLAYYQQTYPKSLGYENLIAWYFPIFERYALSVPDFLHTFSVHVAEQIVHITQENSFSSVLLTGGGALNTFFVELLQTSSSTNFILPEKKIIDYKEALIFAYLGWMKLEGKVNCLSSVTGANIDHSSGVIYS</sequence>
<dbReference type="RefSeq" id="WP_013598398.1">
    <property type="nucleotide sequence ID" value="NC_015144.1"/>
</dbReference>
<dbReference type="GO" id="GO:0009254">
    <property type="term" value="P:peptidoglycan turnover"/>
    <property type="evidence" value="ECO:0007669"/>
    <property type="project" value="InterPro"/>
</dbReference>
<dbReference type="OrthoDB" id="9763949at2"/>
<accession>F0NXL8</accession>
<organism evidence="1 2">
    <name type="scientific">Weeksella virosa (strain ATCC 43766 / DSM 16922 / JCM 21250 / CCUG 30538 / CDC 9751 / IAM 14551 / NBRC 16016 / NCTC 11634 / CL345/78)</name>
    <dbReference type="NCBI Taxonomy" id="865938"/>
    <lineage>
        <taxon>Bacteria</taxon>
        <taxon>Pseudomonadati</taxon>
        <taxon>Bacteroidota</taxon>
        <taxon>Flavobacteriia</taxon>
        <taxon>Flavobacteriales</taxon>
        <taxon>Weeksellaceae</taxon>
        <taxon>Weeksella</taxon>
    </lineage>
</organism>
<proteinExistence type="predicted"/>
<dbReference type="GO" id="GO:0016773">
    <property type="term" value="F:phosphotransferase activity, alcohol group as acceptor"/>
    <property type="evidence" value="ECO:0007669"/>
    <property type="project" value="InterPro"/>
</dbReference>